<keyword evidence="5 13" id="KW-0808">Transferase</keyword>
<feature type="transmembrane region" description="Helical" evidence="11">
    <location>
        <begin position="185"/>
        <end position="217"/>
    </location>
</feature>
<proteinExistence type="inferred from homology"/>
<dbReference type="EC" id="2.4.1.-" evidence="11"/>
<evidence type="ECO:0000256" key="10">
    <source>
        <dbReference type="ARBA" id="ARBA00038466"/>
    </source>
</evidence>
<sequence>MVDSIYLTLASLRFVAALLPGYIHPDEFFQTVEIAAGSIAHYRHSVPWEFDAAGLPSRSIVPVYLLAGVPFTGLNAVSTLAQALGYQFQPAPYTVLYAERLWATVLSFIVDYTVGAVLAFLGVSARRPLRLLASSFVVGTFLIHTFTNSLETILLCLATLVLLSLLKSGIGSVQTGPPPSQPPKWPVFAFGVIMALGLFTRITFAAFAIPFAVYFLYLLYHPSNGPHSTYRPLPVRVYQLFFVAAWPCLLGFLVTVLSCLVSDSAYFYPPNWSELFVSKSTVTLLVSNPKQLWTLLQSRVVITPLNNLLYNMDPDNLAQHGLHPKYLHILEPRFLLPLLPSLVAICAPLINQAGPWFWRVWAIFNGVLLITFGGLHQAGIIPALQFIQTTARTNQQCHPLSQSHQQCRGLPKAFTPLEGSLESPSRRFETTAVFYKTLMPMPHLLAMGRLDTEPAWVVNVVDLAGKPRSRFMEFLDSGSGIAPVPDQATDGSAIFKCNHTAHLCTRSVDWAVEELRQLKQRSAIVYEAFPHVNFDDLGLVLQSPATRSSLVVRQLHD</sequence>
<evidence type="ECO:0000313" key="14">
    <source>
        <dbReference type="Proteomes" id="UP000268162"/>
    </source>
</evidence>
<dbReference type="GO" id="GO:0006506">
    <property type="term" value="P:GPI anchor biosynthetic process"/>
    <property type="evidence" value="ECO:0007669"/>
    <property type="project" value="UniProtKB-KW"/>
</dbReference>
<keyword evidence="4 11" id="KW-0328">Glycosyltransferase</keyword>
<name>A0A4Q0A2H1_9FUNG</name>
<keyword evidence="7 11" id="KW-0256">Endoplasmic reticulum</keyword>
<feature type="transmembrane region" description="Helical" evidence="11">
    <location>
        <begin position="356"/>
        <end position="375"/>
    </location>
</feature>
<evidence type="ECO:0000256" key="2">
    <source>
        <dbReference type="ARBA" id="ARBA00004687"/>
    </source>
</evidence>
<comment type="pathway">
    <text evidence="2">Glycolipid biosynthesis; glycosylphosphatidylinositol-anchor biosynthesis.</text>
</comment>
<comment type="subcellular location">
    <subcellularLocation>
        <location evidence="1 11">Endoplasmic reticulum membrane</location>
        <topology evidence="1 11">Multi-pass membrane protein</topology>
    </subcellularLocation>
</comment>
<dbReference type="PANTHER" id="PTHR22760:SF3">
    <property type="entry name" value="GPI MANNOSYLTRANSFERASE 4"/>
    <property type="match status" value="1"/>
</dbReference>
<dbReference type="GO" id="GO:0005789">
    <property type="term" value="C:endoplasmic reticulum membrane"/>
    <property type="evidence" value="ECO:0007669"/>
    <property type="project" value="UniProtKB-SubCell"/>
</dbReference>
<keyword evidence="8 11" id="KW-1133">Transmembrane helix</keyword>
<keyword evidence="6 11" id="KW-0812">Transmembrane</keyword>
<evidence type="ECO:0000256" key="5">
    <source>
        <dbReference type="ARBA" id="ARBA00022679"/>
    </source>
</evidence>
<dbReference type="InterPro" id="IPR005599">
    <property type="entry name" value="GPI_mannosylTrfase"/>
</dbReference>
<dbReference type="Proteomes" id="UP000268162">
    <property type="component" value="Unassembled WGS sequence"/>
</dbReference>
<keyword evidence="12" id="KW-0732">Signal</keyword>
<keyword evidence="14" id="KW-1185">Reference proteome</keyword>
<evidence type="ECO:0000256" key="7">
    <source>
        <dbReference type="ARBA" id="ARBA00022824"/>
    </source>
</evidence>
<evidence type="ECO:0000256" key="4">
    <source>
        <dbReference type="ARBA" id="ARBA00022676"/>
    </source>
</evidence>
<gene>
    <name evidence="13" type="ORF">BJ085DRAFT_37571</name>
</gene>
<feature type="transmembrane region" description="Helical" evidence="11">
    <location>
        <begin position="237"/>
        <end position="261"/>
    </location>
</feature>
<comment type="similarity">
    <text evidence="10">Belongs to the glycosyltransferase 22 family. PIGZ subfamily.</text>
</comment>
<evidence type="ECO:0000256" key="1">
    <source>
        <dbReference type="ARBA" id="ARBA00004477"/>
    </source>
</evidence>
<protein>
    <recommendedName>
        <fullName evidence="11">Mannosyltransferase</fullName>
        <ecNumber evidence="11">2.4.1.-</ecNumber>
    </recommendedName>
</protein>
<evidence type="ECO:0000256" key="12">
    <source>
        <dbReference type="SAM" id="SignalP"/>
    </source>
</evidence>
<reference evidence="14" key="1">
    <citation type="journal article" date="2018" name="Nat. Microbiol.">
        <title>Leveraging single-cell genomics to expand the fungal tree of life.</title>
        <authorList>
            <person name="Ahrendt S.R."/>
            <person name="Quandt C.A."/>
            <person name="Ciobanu D."/>
            <person name="Clum A."/>
            <person name="Salamov A."/>
            <person name="Andreopoulos B."/>
            <person name="Cheng J.F."/>
            <person name="Woyke T."/>
            <person name="Pelin A."/>
            <person name="Henrissat B."/>
            <person name="Reynolds N.K."/>
            <person name="Benny G.L."/>
            <person name="Smith M.E."/>
            <person name="James T.Y."/>
            <person name="Grigoriev I.V."/>
        </authorList>
    </citation>
    <scope>NUCLEOTIDE SEQUENCE [LARGE SCALE GENOMIC DNA]</scope>
    <source>
        <strain evidence="14">RSA 468</strain>
    </source>
</reference>
<dbReference type="PANTHER" id="PTHR22760">
    <property type="entry name" value="GLYCOSYLTRANSFERASE"/>
    <property type="match status" value="1"/>
</dbReference>
<dbReference type="STRING" id="215637.A0A4Q0A2H1"/>
<dbReference type="EMBL" id="ML002214">
    <property type="protein sequence ID" value="RKP40313.1"/>
    <property type="molecule type" value="Genomic_DNA"/>
</dbReference>
<keyword evidence="3" id="KW-0337">GPI-anchor biosynthesis</keyword>
<evidence type="ECO:0000256" key="11">
    <source>
        <dbReference type="RuleBase" id="RU363075"/>
    </source>
</evidence>
<evidence type="ECO:0000256" key="9">
    <source>
        <dbReference type="ARBA" id="ARBA00023136"/>
    </source>
</evidence>
<evidence type="ECO:0000313" key="13">
    <source>
        <dbReference type="EMBL" id="RKP40313.1"/>
    </source>
</evidence>
<feature type="chain" id="PRO_5020284294" description="Mannosyltransferase" evidence="12">
    <location>
        <begin position="18"/>
        <end position="557"/>
    </location>
</feature>
<feature type="transmembrane region" description="Helical" evidence="11">
    <location>
        <begin position="101"/>
        <end position="122"/>
    </location>
</feature>
<keyword evidence="9 11" id="KW-0472">Membrane</keyword>
<feature type="transmembrane region" description="Helical" evidence="11">
    <location>
        <begin position="334"/>
        <end position="350"/>
    </location>
</feature>
<dbReference type="AlphaFoldDB" id="A0A4Q0A2H1"/>
<dbReference type="GO" id="GO:0000026">
    <property type="term" value="F:alpha-1,2-mannosyltransferase activity"/>
    <property type="evidence" value="ECO:0007669"/>
    <property type="project" value="TreeGrafter"/>
</dbReference>
<feature type="transmembrane region" description="Helical" evidence="11">
    <location>
        <begin position="63"/>
        <end position="81"/>
    </location>
</feature>
<evidence type="ECO:0000256" key="8">
    <source>
        <dbReference type="ARBA" id="ARBA00022989"/>
    </source>
</evidence>
<evidence type="ECO:0000256" key="6">
    <source>
        <dbReference type="ARBA" id="ARBA00022692"/>
    </source>
</evidence>
<accession>A0A4Q0A2H1</accession>
<dbReference type="Pfam" id="PF03901">
    <property type="entry name" value="Glyco_transf_22"/>
    <property type="match status" value="1"/>
</dbReference>
<organism evidence="13 14">
    <name type="scientific">Dimargaris cristalligena</name>
    <dbReference type="NCBI Taxonomy" id="215637"/>
    <lineage>
        <taxon>Eukaryota</taxon>
        <taxon>Fungi</taxon>
        <taxon>Fungi incertae sedis</taxon>
        <taxon>Zoopagomycota</taxon>
        <taxon>Kickxellomycotina</taxon>
        <taxon>Dimargaritomycetes</taxon>
        <taxon>Dimargaritales</taxon>
        <taxon>Dimargaritaceae</taxon>
        <taxon>Dimargaris</taxon>
    </lineage>
</organism>
<feature type="signal peptide" evidence="12">
    <location>
        <begin position="1"/>
        <end position="17"/>
    </location>
</feature>
<evidence type="ECO:0000256" key="3">
    <source>
        <dbReference type="ARBA" id="ARBA00022502"/>
    </source>
</evidence>